<keyword evidence="2" id="KW-1185">Reference proteome</keyword>
<dbReference type="EMBL" id="JBBKAR010000031">
    <property type="protein sequence ID" value="MEJ8303991.1"/>
    <property type="molecule type" value="Genomic_DNA"/>
</dbReference>
<protein>
    <submittedName>
        <fullName evidence="1">SRPBCC domain-containing protein</fullName>
    </submittedName>
</protein>
<reference evidence="1" key="1">
    <citation type="submission" date="2024-03" db="EMBL/GenBank/DDBJ databases">
        <title>Whole genome sequecning of epiphytes from Marcgravia umbellata leaves.</title>
        <authorList>
            <person name="Kumar G."/>
            <person name="Savka M.A."/>
        </authorList>
    </citation>
    <scope>NUCLEOTIDE SEQUENCE</scope>
    <source>
        <strain evidence="1">RIT_BL5</strain>
    </source>
</reference>
<sequence>MKKSSLSFALRGISLLLGIVGILLVLRSTEFGLAQADSLTSSQDEYGSGTRFWLVQQSGIAAYRTLGAILAGVGLFQALRPLSRSEMQRITVATEQESDVRVANALPTSGFAQERTGSVQGPRTDSAFRTIQASPQKLYWAFVDPDVLVRWLPPEGMKGKIERFEPQAGGAYRMVLTHLNGSGSAAGKSSADTDIVEGRFVELIPGEKIVQAVTFDSPDPAFAGEMRMTWKLQASGSGTEVMVTCEQVPSGIGQKDHEQALASTLQNLERIVS</sequence>
<evidence type="ECO:0000313" key="2">
    <source>
        <dbReference type="Proteomes" id="UP001380953"/>
    </source>
</evidence>
<proteinExistence type="predicted"/>
<name>A0ACC6PAN2_9BACL</name>
<evidence type="ECO:0000313" key="1">
    <source>
        <dbReference type="EMBL" id="MEJ8303991.1"/>
    </source>
</evidence>
<organism evidence="1 2">
    <name type="scientific">Saccharibacillus sacchari</name>
    <dbReference type="NCBI Taxonomy" id="456493"/>
    <lineage>
        <taxon>Bacteria</taxon>
        <taxon>Bacillati</taxon>
        <taxon>Bacillota</taxon>
        <taxon>Bacilli</taxon>
        <taxon>Bacillales</taxon>
        <taxon>Paenibacillaceae</taxon>
        <taxon>Saccharibacillus</taxon>
    </lineage>
</organism>
<comment type="caution">
    <text evidence="1">The sequence shown here is derived from an EMBL/GenBank/DDBJ whole genome shotgun (WGS) entry which is preliminary data.</text>
</comment>
<dbReference type="Proteomes" id="UP001380953">
    <property type="component" value="Unassembled WGS sequence"/>
</dbReference>
<gene>
    <name evidence="1" type="ORF">WKI47_08785</name>
</gene>
<accession>A0ACC6PAN2</accession>